<dbReference type="AlphaFoldDB" id="A0AAV8YMY1"/>
<comment type="caution">
    <text evidence="1">The sequence shown here is derived from an EMBL/GenBank/DDBJ whole genome shotgun (WGS) entry which is preliminary data.</text>
</comment>
<keyword evidence="2" id="KW-1185">Reference proteome</keyword>
<protein>
    <submittedName>
        <fullName evidence="1">Uncharacterized protein</fullName>
    </submittedName>
</protein>
<dbReference type="Proteomes" id="UP001162156">
    <property type="component" value="Unassembled WGS sequence"/>
</dbReference>
<proteinExistence type="predicted"/>
<sequence length="75" mass="8935">MVTAGTLWSEFSILKSTFKVKENINFDNFHKVRAFFKQNSVNYLPKKSKTLTQEQYIEFFKEADDSEYLMIKVNK</sequence>
<reference evidence="1" key="1">
    <citation type="journal article" date="2023" name="Insect Mol. Biol.">
        <title>Genome sequencing provides insights into the evolution of gene families encoding plant cell wall-degrading enzymes in longhorned beetles.</title>
        <authorList>
            <person name="Shin N.R."/>
            <person name="Okamura Y."/>
            <person name="Kirsch R."/>
            <person name="Pauchet Y."/>
        </authorList>
    </citation>
    <scope>NUCLEOTIDE SEQUENCE</scope>
    <source>
        <strain evidence="1">RBIC_L_NR</strain>
    </source>
</reference>
<organism evidence="1 2">
    <name type="scientific">Rhamnusium bicolor</name>
    <dbReference type="NCBI Taxonomy" id="1586634"/>
    <lineage>
        <taxon>Eukaryota</taxon>
        <taxon>Metazoa</taxon>
        <taxon>Ecdysozoa</taxon>
        <taxon>Arthropoda</taxon>
        <taxon>Hexapoda</taxon>
        <taxon>Insecta</taxon>
        <taxon>Pterygota</taxon>
        <taxon>Neoptera</taxon>
        <taxon>Endopterygota</taxon>
        <taxon>Coleoptera</taxon>
        <taxon>Polyphaga</taxon>
        <taxon>Cucujiformia</taxon>
        <taxon>Chrysomeloidea</taxon>
        <taxon>Cerambycidae</taxon>
        <taxon>Lepturinae</taxon>
        <taxon>Rhagiini</taxon>
        <taxon>Rhamnusium</taxon>
    </lineage>
</organism>
<dbReference type="EMBL" id="JANEYF010002004">
    <property type="protein sequence ID" value="KAJ8952731.1"/>
    <property type="molecule type" value="Genomic_DNA"/>
</dbReference>
<gene>
    <name evidence="1" type="ORF">NQ314_007482</name>
</gene>
<name>A0AAV8YMY1_9CUCU</name>
<accession>A0AAV8YMY1</accession>
<evidence type="ECO:0000313" key="2">
    <source>
        <dbReference type="Proteomes" id="UP001162156"/>
    </source>
</evidence>
<evidence type="ECO:0000313" key="1">
    <source>
        <dbReference type="EMBL" id="KAJ8952731.1"/>
    </source>
</evidence>